<dbReference type="EMBL" id="JBFTWV010000020">
    <property type="protein sequence ID" value="KAL2797222.1"/>
    <property type="molecule type" value="Genomic_DNA"/>
</dbReference>
<keyword evidence="3" id="KW-1185">Reference proteome</keyword>
<sequence length="118" mass="12707">MSFKARPALNRSLSSSSSISGGRPFSIAIPARLANESRLLLQPRGYLAEKGPFPFRERATSYESIHTASVSASGLSSSADVETLRAKNPEQRRKIEALQRAMSELAKSGGNEIAGQED</sequence>
<name>A0ABR4GE09_9EURO</name>
<protein>
    <submittedName>
        <fullName evidence="2">Uncharacterized protein</fullName>
    </submittedName>
</protein>
<organism evidence="2 3">
    <name type="scientific">Aspergillus keveii</name>
    <dbReference type="NCBI Taxonomy" id="714993"/>
    <lineage>
        <taxon>Eukaryota</taxon>
        <taxon>Fungi</taxon>
        <taxon>Dikarya</taxon>
        <taxon>Ascomycota</taxon>
        <taxon>Pezizomycotina</taxon>
        <taxon>Eurotiomycetes</taxon>
        <taxon>Eurotiomycetidae</taxon>
        <taxon>Eurotiales</taxon>
        <taxon>Aspergillaceae</taxon>
        <taxon>Aspergillus</taxon>
        <taxon>Aspergillus subgen. Nidulantes</taxon>
    </lineage>
</organism>
<evidence type="ECO:0000256" key="1">
    <source>
        <dbReference type="SAM" id="MobiDB-lite"/>
    </source>
</evidence>
<evidence type="ECO:0000313" key="3">
    <source>
        <dbReference type="Proteomes" id="UP001610563"/>
    </source>
</evidence>
<dbReference type="Proteomes" id="UP001610563">
    <property type="component" value="Unassembled WGS sequence"/>
</dbReference>
<feature type="compositionally biased region" description="Basic and acidic residues" evidence="1">
    <location>
        <begin position="82"/>
        <end position="92"/>
    </location>
</feature>
<proteinExistence type="predicted"/>
<evidence type="ECO:0000313" key="2">
    <source>
        <dbReference type="EMBL" id="KAL2797222.1"/>
    </source>
</evidence>
<gene>
    <name evidence="2" type="ORF">BJX66DRAFT_335128</name>
</gene>
<feature type="region of interest" description="Disordered" evidence="1">
    <location>
        <begin position="1"/>
        <end position="24"/>
    </location>
</feature>
<feature type="region of interest" description="Disordered" evidence="1">
    <location>
        <begin position="71"/>
        <end position="92"/>
    </location>
</feature>
<accession>A0ABR4GE09</accession>
<comment type="caution">
    <text evidence="2">The sequence shown here is derived from an EMBL/GenBank/DDBJ whole genome shotgun (WGS) entry which is preliminary data.</text>
</comment>
<reference evidence="2 3" key="1">
    <citation type="submission" date="2024-07" db="EMBL/GenBank/DDBJ databases">
        <title>Section-level genome sequencing and comparative genomics of Aspergillus sections Usti and Cavernicolus.</title>
        <authorList>
            <consortium name="Lawrence Berkeley National Laboratory"/>
            <person name="Nybo J.L."/>
            <person name="Vesth T.C."/>
            <person name="Theobald S."/>
            <person name="Frisvad J.C."/>
            <person name="Larsen T.O."/>
            <person name="Kjaerboelling I."/>
            <person name="Rothschild-Mancinelli K."/>
            <person name="Lyhne E.K."/>
            <person name="Kogle M.E."/>
            <person name="Barry K."/>
            <person name="Clum A."/>
            <person name="Na H."/>
            <person name="Ledsgaard L."/>
            <person name="Lin J."/>
            <person name="Lipzen A."/>
            <person name="Kuo A."/>
            <person name="Riley R."/>
            <person name="Mondo S."/>
            <person name="Labutti K."/>
            <person name="Haridas S."/>
            <person name="Pangalinan J."/>
            <person name="Salamov A.A."/>
            <person name="Simmons B.A."/>
            <person name="Magnuson J.K."/>
            <person name="Chen J."/>
            <person name="Drula E."/>
            <person name="Henrissat B."/>
            <person name="Wiebenga A."/>
            <person name="Lubbers R.J."/>
            <person name="Gomes A.C."/>
            <person name="Makela M.R."/>
            <person name="Stajich J."/>
            <person name="Grigoriev I.V."/>
            <person name="Mortensen U.H."/>
            <person name="De Vries R.P."/>
            <person name="Baker S.E."/>
            <person name="Andersen M.R."/>
        </authorList>
    </citation>
    <scope>NUCLEOTIDE SEQUENCE [LARGE SCALE GENOMIC DNA]</scope>
    <source>
        <strain evidence="2 3">CBS 209.92</strain>
    </source>
</reference>